<dbReference type="AlphaFoldDB" id="A0A3P9PPZ0"/>
<sequence length="250" mass="27283">MKSSTENSFQIDVLLDRCGVACKYMLIVFNIIFTVLGFASLVFGLWLNFQGNSRDVFNVNDDDKKRSIDSNVFHTVVYILVILGSVMVALGIFGEHSACNDNKIALLVYCVFLFLLAVAAIAIGALAYTSKDTVGRKFGELYSDVYKLYEKNKDETVAATLKFVHGLLQCCGLAGVQLTELVKKTCPKADDVTKHANPARTCQQSIESFIDQCAPLVTGVFVGTGALLITQVVCAALFSSKIHRDSEAPQ</sequence>
<dbReference type="PANTHER" id="PTHR19282:SF216">
    <property type="entry name" value="TETRASPANIN-1"/>
    <property type="match status" value="1"/>
</dbReference>
<dbReference type="GO" id="GO:0005886">
    <property type="term" value="C:plasma membrane"/>
    <property type="evidence" value="ECO:0007669"/>
    <property type="project" value="TreeGrafter"/>
</dbReference>
<dbReference type="GeneID" id="103468418"/>
<comment type="similarity">
    <text evidence="2 10">Belongs to the tetraspanin (TM4SF) family.</text>
</comment>
<comment type="subcellular location">
    <subcellularLocation>
        <location evidence="1">Endomembrane system</location>
        <topology evidence="1">Multi-pass membrane protein</topology>
    </subcellularLocation>
    <subcellularLocation>
        <location evidence="10">Membrane</location>
        <topology evidence="10">Multi-pass membrane protein</topology>
    </subcellularLocation>
</comment>
<dbReference type="InterPro" id="IPR000301">
    <property type="entry name" value="Tetraspanin_animals"/>
</dbReference>
<evidence type="ECO:0000256" key="2">
    <source>
        <dbReference type="ARBA" id="ARBA00006840"/>
    </source>
</evidence>
<dbReference type="Pfam" id="PF00335">
    <property type="entry name" value="Tetraspanin"/>
    <property type="match status" value="1"/>
</dbReference>
<evidence type="ECO:0000256" key="9">
    <source>
        <dbReference type="PIRSR" id="PIRSR002419-1"/>
    </source>
</evidence>
<keyword evidence="5 10" id="KW-0472">Membrane</keyword>
<dbReference type="PIRSF" id="PIRSF002419">
    <property type="entry name" value="Tetraspanin"/>
    <property type="match status" value="1"/>
</dbReference>
<evidence type="ECO:0000256" key="4">
    <source>
        <dbReference type="ARBA" id="ARBA00022989"/>
    </source>
</evidence>
<feature type="transmembrane region" description="Helical" evidence="10">
    <location>
        <begin position="106"/>
        <end position="128"/>
    </location>
</feature>
<protein>
    <recommendedName>
        <fullName evidence="10">Tetraspanin</fullName>
    </recommendedName>
</protein>
<dbReference type="SUPFAM" id="SSF48652">
    <property type="entry name" value="Tetraspanin"/>
    <property type="match status" value="1"/>
</dbReference>
<dbReference type="Gene3D" id="1.10.1450.10">
    <property type="entry name" value="Tetraspanin"/>
    <property type="match status" value="1"/>
</dbReference>
<name>A0A3P9PPZ0_POERE</name>
<accession>A0A3P9PPZ0</accession>
<dbReference type="InterPro" id="IPR008952">
    <property type="entry name" value="Tetraspanin_EC2_sf"/>
</dbReference>
<dbReference type="GO" id="GO:0012505">
    <property type="term" value="C:endomembrane system"/>
    <property type="evidence" value="ECO:0007669"/>
    <property type="project" value="UniProtKB-SubCell"/>
</dbReference>
<proteinExistence type="inferred from homology"/>
<dbReference type="OMA" id="FIDQCAP"/>
<keyword evidence="12" id="KW-1185">Reference proteome</keyword>
<keyword evidence="6" id="KW-0325">Glycoprotein</keyword>
<evidence type="ECO:0000256" key="3">
    <source>
        <dbReference type="ARBA" id="ARBA00022692"/>
    </source>
</evidence>
<keyword evidence="9" id="KW-1015">Disulfide bond</keyword>
<dbReference type="InterPro" id="IPR018499">
    <property type="entry name" value="Tetraspanin/Peripherin"/>
</dbReference>
<reference evidence="11" key="3">
    <citation type="submission" date="2025-09" db="UniProtKB">
        <authorList>
            <consortium name="Ensembl"/>
        </authorList>
    </citation>
    <scope>IDENTIFICATION</scope>
    <source>
        <strain evidence="11">Guanapo</strain>
    </source>
</reference>
<dbReference type="OrthoDB" id="438211at2759"/>
<feature type="transmembrane region" description="Helical" evidence="10">
    <location>
        <begin position="24"/>
        <end position="47"/>
    </location>
</feature>
<evidence type="ECO:0000256" key="7">
    <source>
        <dbReference type="ARBA" id="ARBA00046464"/>
    </source>
</evidence>
<keyword evidence="3 10" id="KW-0812">Transmembrane</keyword>
<evidence type="ECO:0000256" key="8">
    <source>
        <dbReference type="ARBA" id="ARBA00054958"/>
    </source>
</evidence>
<feature type="transmembrane region" description="Helical" evidence="10">
    <location>
        <begin position="216"/>
        <end position="238"/>
    </location>
</feature>
<dbReference type="PRINTS" id="PR00259">
    <property type="entry name" value="TMFOUR"/>
</dbReference>
<evidence type="ECO:0000256" key="6">
    <source>
        <dbReference type="ARBA" id="ARBA00023180"/>
    </source>
</evidence>
<reference evidence="11" key="2">
    <citation type="submission" date="2025-08" db="UniProtKB">
        <authorList>
            <consortium name="Ensembl"/>
        </authorList>
    </citation>
    <scope>IDENTIFICATION</scope>
    <source>
        <strain evidence="11">Guanapo</strain>
    </source>
</reference>
<dbReference type="GeneTree" id="ENSGT00940000155083"/>
<dbReference type="Proteomes" id="UP000242638">
    <property type="component" value="Unassembled WGS sequence"/>
</dbReference>
<organism evidence="11 12">
    <name type="scientific">Poecilia reticulata</name>
    <name type="common">Guppy</name>
    <name type="synonym">Acanthophacelus reticulatus</name>
    <dbReference type="NCBI Taxonomy" id="8081"/>
    <lineage>
        <taxon>Eukaryota</taxon>
        <taxon>Metazoa</taxon>
        <taxon>Chordata</taxon>
        <taxon>Craniata</taxon>
        <taxon>Vertebrata</taxon>
        <taxon>Euteleostomi</taxon>
        <taxon>Actinopterygii</taxon>
        <taxon>Neopterygii</taxon>
        <taxon>Teleostei</taxon>
        <taxon>Neoteleostei</taxon>
        <taxon>Acanthomorphata</taxon>
        <taxon>Ovalentaria</taxon>
        <taxon>Atherinomorphae</taxon>
        <taxon>Cyprinodontiformes</taxon>
        <taxon>Poeciliidae</taxon>
        <taxon>Poeciliinae</taxon>
        <taxon>Poecilia</taxon>
    </lineage>
</organism>
<dbReference type="PANTHER" id="PTHR19282">
    <property type="entry name" value="TETRASPANIN"/>
    <property type="match status" value="1"/>
</dbReference>
<dbReference type="Bgee" id="ENSPREG00000016170">
    <property type="expression patterns" value="Expressed in caudal fin and 1 other cell type or tissue"/>
</dbReference>
<evidence type="ECO:0000313" key="12">
    <source>
        <dbReference type="Proteomes" id="UP000242638"/>
    </source>
</evidence>
<reference evidence="12" key="1">
    <citation type="submission" date="2013-11" db="EMBL/GenBank/DDBJ databases">
        <title>The genomic landscape of the Guanapo guppy.</title>
        <authorList>
            <person name="Kuenstner A."/>
            <person name="Dreyer C."/>
        </authorList>
    </citation>
    <scope>NUCLEOTIDE SEQUENCE</scope>
    <source>
        <strain evidence="12">Guanapo</strain>
    </source>
</reference>
<dbReference type="KEGG" id="pret:103468418"/>
<feature type="disulfide bond" evidence="9">
    <location>
        <begin position="171"/>
        <end position="186"/>
    </location>
</feature>
<evidence type="ECO:0000256" key="10">
    <source>
        <dbReference type="RuleBase" id="RU361218"/>
    </source>
</evidence>
<dbReference type="Ensembl" id="ENSPRET00000024192.1">
    <property type="protein sequence ID" value="ENSPREP00000023947.1"/>
    <property type="gene ID" value="ENSPREG00000016170.1"/>
</dbReference>
<evidence type="ECO:0000256" key="5">
    <source>
        <dbReference type="ARBA" id="ARBA00023136"/>
    </source>
</evidence>
<keyword evidence="4 10" id="KW-1133">Transmembrane helix</keyword>
<comment type="subunit">
    <text evidence="7">Interacts with SLC19A2. Interacts with NTRK1/TRKA.</text>
</comment>
<evidence type="ECO:0000313" key="11">
    <source>
        <dbReference type="Ensembl" id="ENSPREP00000023947.1"/>
    </source>
</evidence>
<evidence type="ECO:0000256" key="1">
    <source>
        <dbReference type="ARBA" id="ARBA00004127"/>
    </source>
</evidence>
<feature type="transmembrane region" description="Helical" evidence="10">
    <location>
        <begin position="72"/>
        <end position="94"/>
    </location>
</feature>
<dbReference type="RefSeq" id="XP_008413720.1">
    <property type="nucleotide sequence ID" value="XM_008415498.2"/>
</dbReference>
<comment type="function">
    <text evidence="8">Structural component of specialized membrane microdomains known as tetraspanin-enriched microdomains (TERMs), which act as platforms for receptor clustering and signaling. Participates thereby in diverse biological functions such as cell signal transduction, adhesion, migration and protein trafficking. Regulates neuronal differentiation in response to NGF by facilitating NGF-mediated activation of NTRK1/TRKA receptor tyrosine kinase and subsequent downstream signaling pathways. Plays a role in the inhibition of TNFalpha-induced apoptosis. Mechanistically, inhibits the NF-kappa-B signaling pathway by blocking phosphorylation of CHUK. Also promotes the stability of the thiamine transporter 1/SLC19A2 in intestinal epithelial cells leading to an increase of thiamine uptake process.</text>
</comment>